<evidence type="ECO:0000313" key="1">
    <source>
        <dbReference type="EMBL" id="GMF22242.1"/>
    </source>
</evidence>
<keyword evidence="2" id="KW-1185">Reference proteome</keyword>
<accession>A0A9W6WY54</accession>
<dbReference type="Proteomes" id="UP001165083">
    <property type="component" value="Unassembled WGS sequence"/>
</dbReference>
<sequence length="83" mass="9293">MLLVPIPIVPANKGQLVQISQQFANMSSGSFLARRNKKQDLDTVVQSVGTPLFTTTFLALENAIKMNDFKLHVYTPQTQLKPY</sequence>
<comment type="caution">
    <text evidence="1">The sequence shown here is derived from an EMBL/GenBank/DDBJ whole genome shotgun (WGS) entry which is preliminary data.</text>
</comment>
<reference evidence="1" key="1">
    <citation type="submission" date="2023-04" db="EMBL/GenBank/DDBJ databases">
        <title>Phytophthora lilii NBRC 32176.</title>
        <authorList>
            <person name="Ichikawa N."/>
            <person name="Sato H."/>
            <person name="Tonouchi N."/>
        </authorList>
    </citation>
    <scope>NUCLEOTIDE SEQUENCE</scope>
    <source>
        <strain evidence="1">NBRC 32176</strain>
    </source>
</reference>
<organism evidence="1 2">
    <name type="scientific">Phytophthora lilii</name>
    <dbReference type="NCBI Taxonomy" id="2077276"/>
    <lineage>
        <taxon>Eukaryota</taxon>
        <taxon>Sar</taxon>
        <taxon>Stramenopiles</taxon>
        <taxon>Oomycota</taxon>
        <taxon>Peronosporomycetes</taxon>
        <taxon>Peronosporales</taxon>
        <taxon>Peronosporaceae</taxon>
        <taxon>Phytophthora</taxon>
    </lineage>
</organism>
<protein>
    <submittedName>
        <fullName evidence="1">Unnamed protein product</fullName>
    </submittedName>
</protein>
<dbReference type="AlphaFoldDB" id="A0A9W6WY54"/>
<evidence type="ECO:0000313" key="2">
    <source>
        <dbReference type="Proteomes" id="UP001165083"/>
    </source>
</evidence>
<dbReference type="EMBL" id="BSXW01000435">
    <property type="protein sequence ID" value="GMF22242.1"/>
    <property type="molecule type" value="Genomic_DNA"/>
</dbReference>
<name>A0A9W6WY54_9STRA</name>
<gene>
    <name evidence="1" type="ORF">Plil01_000884000</name>
</gene>
<proteinExistence type="predicted"/>